<evidence type="ECO:0000256" key="1">
    <source>
        <dbReference type="SAM" id="MobiDB-lite"/>
    </source>
</evidence>
<gene>
    <name evidence="2" type="ORF">CURHAP_LOCUS43172</name>
</gene>
<evidence type="ECO:0000313" key="3">
    <source>
        <dbReference type="Proteomes" id="UP000507222"/>
    </source>
</evidence>
<feature type="region of interest" description="Disordered" evidence="1">
    <location>
        <begin position="1"/>
        <end position="27"/>
    </location>
</feature>
<organism evidence="2 3">
    <name type="scientific">Prunus armeniaca</name>
    <name type="common">Apricot</name>
    <name type="synonym">Armeniaca vulgaris</name>
    <dbReference type="NCBI Taxonomy" id="36596"/>
    <lineage>
        <taxon>Eukaryota</taxon>
        <taxon>Viridiplantae</taxon>
        <taxon>Streptophyta</taxon>
        <taxon>Embryophyta</taxon>
        <taxon>Tracheophyta</taxon>
        <taxon>Spermatophyta</taxon>
        <taxon>Magnoliopsida</taxon>
        <taxon>eudicotyledons</taxon>
        <taxon>Gunneridae</taxon>
        <taxon>Pentapetalae</taxon>
        <taxon>rosids</taxon>
        <taxon>fabids</taxon>
        <taxon>Rosales</taxon>
        <taxon>Rosaceae</taxon>
        <taxon>Amygdaloideae</taxon>
        <taxon>Amygdaleae</taxon>
        <taxon>Prunus</taxon>
    </lineage>
</organism>
<dbReference type="Proteomes" id="UP000507222">
    <property type="component" value="Unassembled WGS sequence"/>
</dbReference>
<protein>
    <submittedName>
        <fullName evidence="2">Uncharacterized protein</fullName>
    </submittedName>
</protein>
<sequence>MTTDQNDSTEKLNKNANPESGEGSDRLIMQITIPKKVQRASSAIEEEEADNMSEDDNDDWLDYELNHEKFKAALGLRAKDEDSQALVESQLNHMPALMFGTIEEVGESTVGKPILAIEESTTL</sequence>
<proteinExistence type="predicted"/>
<dbReference type="AlphaFoldDB" id="A0A6J5VDG2"/>
<evidence type="ECO:0000313" key="2">
    <source>
        <dbReference type="EMBL" id="CAB4286252.1"/>
    </source>
</evidence>
<dbReference type="EMBL" id="CAEKDK010000007">
    <property type="protein sequence ID" value="CAB4286252.1"/>
    <property type="molecule type" value="Genomic_DNA"/>
</dbReference>
<name>A0A6J5VDG2_PRUAR</name>
<reference evidence="2 3" key="1">
    <citation type="submission" date="2020-05" db="EMBL/GenBank/DDBJ databases">
        <authorList>
            <person name="Campoy J."/>
            <person name="Schneeberger K."/>
            <person name="Spophaly S."/>
        </authorList>
    </citation>
    <scope>NUCLEOTIDE SEQUENCE [LARGE SCALE GENOMIC DNA]</scope>
    <source>
        <strain evidence="2">PruArmRojPasFocal</strain>
    </source>
</reference>
<accession>A0A6J5VDG2</accession>